<name>A0A915EWG3_9CEST</name>
<proteinExistence type="predicted"/>
<keyword evidence="1" id="KW-1185">Reference proteome</keyword>
<evidence type="ECO:0000313" key="1">
    <source>
        <dbReference type="Proteomes" id="UP000887562"/>
    </source>
</evidence>
<organism evidence="1 2">
    <name type="scientific">Echinococcus canadensis</name>
    <dbReference type="NCBI Taxonomy" id="519352"/>
    <lineage>
        <taxon>Eukaryota</taxon>
        <taxon>Metazoa</taxon>
        <taxon>Spiralia</taxon>
        <taxon>Lophotrochozoa</taxon>
        <taxon>Platyhelminthes</taxon>
        <taxon>Cestoda</taxon>
        <taxon>Eucestoda</taxon>
        <taxon>Cyclophyllidea</taxon>
        <taxon>Taeniidae</taxon>
        <taxon>Echinococcus</taxon>
        <taxon>Echinococcus canadensis group</taxon>
    </lineage>
</organism>
<evidence type="ECO:0000313" key="2">
    <source>
        <dbReference type="WBParaSite" id="maker-E.canG7_contigs_4640-snap-gene-0.19-mRNA-1"/>
    </source>
</evidence>
<dbReference type="WBParaSite" id="maker-E.canG7_contigs_4640-snap-gene-0.19-mRNA-1">
    <property type="protein sequence ID" value="maker-E.canG7_contigs_4640-snap-gene-0.19-mRNA-1"/>
    <property type="gene ID" value="EcG7_03979"/>
</dbReference>
<sequence>MYHNLADHRQHTSHVGGTAAYLDGIFYNRYRLKANYHKKEIFLNRMNTYGLHLLQDECVFAMGSVNCLRFSIGKHGMKRLQLISHPSLVQNIKLQKYKSLPSKKHTKFNKYQLWLSSLNNNIKHKSRWLSALMNGFAEAIPRQKGKLWHQIFQSLGTMNIRDNRFKSALKFFTRPSASEKTTTKWVVYAILFVTKVTTLDLSAQKCKRSIEEDLDFDTKIPNITKVYSLLIYVMVTSAGLKALTQRAISNLAAIPTVVASINQLLMGNTTYLCFVSSISLPSRSRTSVTVMNGSLPRHFQNTADINYSRGIFIWTGNSLIVFIFSNHVKNLDANCIKIHTIKFCTTYVNATNFPKNQNDQEHLKGEQTYEYFFNFICWLEIVGAKGLYMKFYVCCLNKA</sequence>
<accession>A0A915EWG3</accession>
<dbReference type="Proteomes" id="UP000887562">
    <property type="component" value="Unplaced"/>
</dbReference>
<protein>
    <submittedName>
        <fullName evidence="2">Uncharacterized protein</fullName>
    </submittedName>
</protein>
<reference evidence="2" key="1">
    <citation type="submission" date="2022-11" db="UniProtKB">
        <authorList>
            <consortium name="WormBaseParasite"/>
        </authorList>
    </citation>
    <scope>IDENTIFICATION</scope>
</reference>
<dbReference type="AlphaFoldDB" id="A0A915EWG3"/>